<dbReference type="OrthoDB" id="2440320at2759"/>
<feature type="non-terminal residue" evidence="1">
    <location>
        <position position="1"/>
    </location>
</feature>
<dbReference type="EMBL" id="CAJVPY010064418">
    <property type="protein sequence ID" value="CAG8824158.1"/>
    <property type="molecule type" value="Genomic_DNA"/>
</dbReference>
<reference evidence="1" key="1">
    <citation type="submission" date="2021-06" db="EMBL/GenBank/DDBJ databases">
        <authorList>
            <person name="Kallberg Y."/>
            <person name="Tangrot J."/>
            <person name="Rosling A."/>
        </authorList>
    </citation>
    <scope>NUCLEOTIDE SEQUENCE</scope>
    <source>
        <strain evidence="1">MA453B</strain>
    </source>
</reference>
<sequence length="66" mass="7918">LIERHRSRRETMSSQIKKSIFAVFQNLLQITMKASPNEIKNWKEKRVVKECYEKLHTSIPEDENET</sequence>
<feature type="non-terminal residue" evidence="1">
    <location>
        <position position="66"/>
    </location>
</feature>
<dbReference type="AlphaFoldDB" id="A0A9N9KG22"/>
<proteinExistence type="predicted"/>
<comment type="caution">
    <text evidence="1">The sequence shown here is derived from an EMBL/GenBank/DDBJ whole genome shotgun (WGS) entry which is preliminary data.</text>
</comment>
<dbReference type="Proteomes" id="UP000789405">
    <property type="component" value="Unassembled WGS sequence"/>
</dbReference>
<organism evidence="1 2">
    <name type="scientific">Dentiscutata erythropus</name>
    <dbReference type="NCBI Taxonomy" id="1348616"/>
    <lineage>
        <taxon>Eukaryota</taxon>
        <taxon>Fungi</taxon>
        <taxon>Fungi incertae sedis</taxon>
        <taxon>Mucoromycota</taxon>
        <taxon>Glomeromycotina</taxon>
        <taxon>Glomeromycetes</taxon>
        <taxon>Diversisporales</taxon>
        <taxon>Gigasporaceae</taxon>
        <taxon>Dentiscutata</taxon>
    </lineage>
</organism>
<evidence type="ECO:0000313" key="1">
    <source>
        <dbReference type="EMBL" id="CAG8824158.1"/>
    </source>
</evidence>
<keyword evidence="2" id="KW-1185">Reference proteome</keyword>
<gene>
    <name evidence="1" type="ORF">DERYTH_LOCUS27642</name>
</gene>
<evidence type="ECO:0000313" key="2">
    <source>
        <dbReference type="Proteomes" id="UP000789405"/>
    </source>
</evidence>
<accession>A0A9N9KG22</accession>
<protein>
    <submittedName>
        <fullName evidence="1">19768_t:CDS:1</fullName>
    </submittedName>
</protein>
<name>A0A9N9KG22_9GLOM</name>